<keyword evidence="3" id="KW-1185">Reference proteome</keyword>
<evidence type="ECO:0000259" key="1">
    <source>
        <dbReference type="Pfam" id="PF20150"/>
    </source>
</evidence>
<dbReference type="InterPro" id="IPR045518">
    <property type="entry name" value="2EXR"/>
</dbReference>
<dbReference type="PANTHER" id="PTHR35910:SF1">
    <property type="entry name" value="2EXR DOMAIN-CONTAINING PROTEIN"/>
    <property type="match status" value="1"/>
</dbReference>
<feature type="domain" description="2EXR" evidence="1">
    <location>
        <begin position="16"/>
        <end position="108"/>
    </location>
</feature>
<dbReference type="AlphaFoldDB" id="A0A8H5Z8U1"/>
<organism evidence="2 3">
    <name type="scientific">Fusarium mundagurra</name>
    <dbReference type="NCBI Taxonomy" id="1567541"/>
    <lineage>
        <taxon>Eukaryota</taxon>
        <taxon>Fungi</taxon>
        <taxon>Dikarya</taxon>
        <taxon>Ascomycota</taxon>
        <taxon>Pezizomycotina</taxon>
        <taxon>Sordariomycetes</taxon>
        <taxon>Hypocreomycetidae</taxon>
        <taxon>Hypocreales</taxon>
        <taxon>Nectriaceae</taxon>
        <taxon>Fusarium</taxon>
        <taxon>Fusarium fujikuroi species complex</taxon>
    </lineage>
</organism>
<evidence type="ECO:0000313" key="3">
    <source>
        <dbReference type="Proteomes" id="UP000544331"/>
    </source>
</evidence>
<dbReference type="OrthoDB" id="3473305at2759"/>
<comment type="caution">
    <text evidence="2">The sequence shown here is derived from an EMBL/GenBank/DDBJ whole genome shotgun (WGS) entry which is preliminary data.</text>
</comment>
<name>A0A8H5Z8U1_9HYPO</name>
<evidence type="ECO:0000313" key="2">
    <source>
        <dbReference type="EMBL" id="KAF5724937.1"/>
    </source>
</evidence>
<sequence length="316" mass="35384">MAPQTRGQNRSLHQSFHRFPCLPAELRAMVWQYTLPGPFVYYPKRLSRVSGRSNSFKSPPVPTAFQVCQESRSEAGRKMKKFRLGLSNVPVDNDSEPYGYCCPALDILVVDASLCDSFRSHPFLTVAFIISHDSYPGASEILPVIHLATKIIFAKHERIKGYDSHGSCFKNIPVGLPNYFAMEDIIQITGLVDIWSSKILQQVAEGNLCMPTLRGGMIPMVFRVMNGGVNIKINTMTVDHIINKNLLKVLVVDKREMARADLTVALDSIRNVIEIQGVTNFDLKRFNAGNGSRARADFLGYVMLLPLPRTTPRPVF</sequence>
<dbReference type="PANTHER" id="PTHR35910">
    <property type="entry name" value="2EXR DOMAIN-CONTAINING PROTEIN"/>
    <property type="match status" value="1"/>
</dbReference>
<dbReference type="Pfam" id="PF20150">
    <property type="entry name" value="2EXR"/>
    <property type="match status" value="1"/>
</dbReference>
<dbReference type="EMBL" id="JAAOAN010000022">
    <property type="protein sequence ID" value="KAF5724937.1"/>
    <property type="molecule type" value="Genomic_DNA"/>
</dbReference>
<dbReference type="Proteomes" id="UP000544331">
    <property type="component" value="Unassembled WGS sequence"/>
</dbReference>
<gene>
    <name evidence="2" type="ORF">FMUND_328</name>
</gene>
<protein>
    <recommendedName>
        <fullName evidence="1">2EXR domain-containing protein</fullName>
    </recommendedName>
</protein>
<accession>A0A8H5Z8U1</accession>
<reference evidence="2 3" key="1">
    <citation type="submission" date="2020-05" db="EMBL/GenBank/DDBJ databases">
        <title>Identification and distribution of gene clusters putatively required for synthesis of sphingolipid metabolism inhibitors in phylogenetically diverse species of the filamentous fungus Fusarium.</title>
        <authorList>
            <person name="Kim H.-S."/>
            <person name="Busman M."/>
            <person name="Brown D.W."/>
            <person name="Divon H."/>
            <person name="Uhlig S."/>
            <person name="Proctor R.H."/>
        </authorList>
    </citation>
    <scope>NUCLEOTIDE SEQUENCE [LARGE SCALE GENOMIC DNA]</scope>
    <source>
        <strain evidence="2 3">NRRL 66235</strain>
    </source>
</reference>
<proteinExistence type="predicted"/>